<protein>
    <submittedName>
        <fullName evidence="1">Uncharacterized protein</fullName>
    </submittedName>
</protein>
<dbReference type="EMBL" id="CH476623">
    <property type="protein sequence ID" value="EDN99481.1"/>
    <property type="molecule type" value="Genomic_DNA"/>
</dbReference>
<name>A7EAK3_SCLS1</name>
<dbReference type="KEGG" id="ssl:SS1G_02335"/>
<dbReference type="GeneID" id="5492247"/>
<evidence type="ECO:0000313" key="2">
    <source>
        <dbReference type="Proteomes" id="UP000001312"/>
    </source>
</evidence>
<proteinExistence type="predicted"/>
<dbReference type="InParanoid" id="A7EAK3"/>
<reference evidence="2" key="1">
    <citation type="journal article" date="2011" name="PLoS Genet.">
        <title>Genomic analysis of the necrotrophic fungal pathogens Sclerotinia sclerotiorum and Botrytis cinerea.</title>
        <authorList>
            <person name="Amselem J."/>
            <person name="Cuomo C.A."/>
            <person name="van Kan J.A."/>
            <person name="Viaud M."/>
            <person name="Benito E.P."/>
            <person name="Couloux A."/>
            <person name="Coutinho P.M."/>
            <person name="de Vries R.P."/>
            <person name="Dyer P.S."/>
            <person name="Fillinger S."/>
            <person name="Fournier E."/>
            <person name="Gout L."/>
            <person name="Hahn M."/>
            <person name="Kohn L."/>
            <person name="Lapalu N."/>
            <person name="Plummer K.M."/>
            <person name="Pradier J.M."/>
            <person name="Quevillon E."/>
            <person name="Sharon A."/>
            <person name="Simon A."/>
            <person name="ten Have A."/>
            <person name="Tudzynski B."/>
            <person name="Tudzynski P."/>
            <person name="Wincker P."/>
            <person name="Andrew M."/>
            <person name="Anthouard V."/>
            <person name="Beever R.E."/>
            <person name="Beffa R."/>
            <person name="Benoit I."/>
            <person name="Bouzid O."/>
            <person name="Brault B."/>
            <person name="Chen Z."/>
            <person name="Choquer M."/>
            <person name="Collemare J."/>
            <person name="Cotton P."/>
            <person name="Danchin E.G."/>
            <person name="Da Silva C."/>
            <person name="Gautier A."/>
            <person name="Giraud C."/>
            <person name="Giraud T."/>
            <person name="Gonzalez C."/>
            <person name="Grossetete S."/>
            <person name="Guldener U."/>
            <person name="Henrissat B."/>
            <person name="Howlett B.J."/>
            <person name="Kodira C."/>
            <person name="Kretschmer M."/>
            <person name="Lappartient A."/>
            <person name="Leroch M."/>
            <person name="Levis C."/>
            <person name="Mauceli E."/>
            <person name="Neuveglise C."/>
            <person name="Oeser B."/>
            <person name="Pearson M."/>
            <person name="Poulain J."/>
            <person name="Poussereau N."/>
            <person name="Quesneville H."/>
            <person name="Rascle C."/>
            <person name="Schumacher J."/>
            <person name="Segurens B."/>
            <person name="Sexton A."/>
            <person name="Silva E."/>
            <person name="Sirven C."/>
            <person name="Soanes D.M."/>
            <person name="Talbot N.J."/>
            <person name="Templeton M."/>
            <person name="Yandava C."/>
            <person name="Yarden O."/>
            <person name="Zeng Q."/>
            <person name="Rollins J.A."/>
            <person name="Lebrun M.H."/>
            <person name="Dickman M."/>
        </authorList>
    </citation>
    <scope>NUCLEOTIDE SEQUENCE [LARGE SCALE GENOMIC DNA]</scope>
    <source>
        <strain evidence="2">ATCC 18683 / 1980 / Ss-1</strain>
    </source>
</reference>
<gene>
    <name evidence="1" type="ORF">SS1G_02335</name>
</gene>
<accession>A7EAK3</accession>
<dbReference type="Proteomes" id="UP000001312">
    <property type="component" value="Unassembled WGS sequence"/>
</dbReference>
<dbReference type="AlphaFoldDB" id="A7EAK3"/>
<organism evidence="1 2">
    <name type="scientific">Sclerotinia sclerotiorum (strain ATCC 18683 / 1980 / Ss-1)</name>
    <name type="common">White mold</name>
    <name type="synonym">Whetzelinia sclerotiorum</name>
    <dbReference type="NCBI Taxonomy" id="665079"/>
    <lineage>
        <taxon>Eukaryota</taxon>
        <taxon>Fungi</taxon>
        <taxon>Dikarya</taxon>
        <taxon>Ascomycota</taxon>
        <taxon>Pezizomycotina</taxon>
        <taxon>Leotiomycetes</taxon>
        <taxon>Helotiales</taxon>
        <taxon>Sclerotiniaceae</taxon>
        <taxon>Sclerotinia</taxon>
    </lineage>
</organism>
<evidence type="ECO:0000313" key="1">
    <source>
        <dbReference type="EMBL" id="EDN99481.1"/>
    </source>
</evidence>
<keyword evidence="2" id="KW-1185">Reference proteome</keyword>
<dbReference type="RefSeq" id="XP_001596119.1">
    <property type="nucleotide sequence ID" value="XM_001596069.1"/>
</dbReference>
<sequence>MWLDIRHLALWDHWWICGFNPPAQRIGCCCRGACYTPKDYHYIKIPSLNLYDPVLALIKDNFAGVYCGTSEAARRSVARLPGAYMKKLNESSQLAS</sequence>
<dbReference type="HOGENOM" id="CLU_2361002_0_0_1"/>